<name>A0A0G1CBJ6_9BACT</name>
<sequence length="190" mass="21861">MRLKLKSGFFIPIPILAIIAILVGGILLIRLISGYIPSINAQISNKYLLPGETTSSSINDVSSWLTHTNDKYNYTIKYPQILKGVYNYETNNNLVLSRERFISDKIDITVSVYSKFETKDLENSTKVGANTFLYFKNNIDEKGVVVNHNNLFYTIDFSQINYFTETPYFSTSTQFKEIFNLILNNFQFND</sequence>
<dbReference type="STRING" id="1618436.UV59_C0052G0007"/>
<dbReference type="Proteomes" id="UP000034543">
    <property type="component" value="Unassembled WGS sequence"/>
</dbReference>
<protein>
    <submittedName>
        <fullName evidence="2">Uncharacterized protein</fullName>
    </submittedName>
</protein>
<evidence type="ECO:0000313" key="2">
    <source>
        <dbReference type="EMBL" id="KKS82922.1"/>
    </source>
</evidence>
<evidence type="ECO:0000313" key="3">
    <source>
        <dbReference type="Proteomes" id="UP000034543"/>
    </source>
</evidence>
<reference evidence="2 3" key="1">
    <citation type="journal article" date="2015" name="Nature">
        <title>rRNA introns, odd ribosomes, and small enigmatic genomes across a large radiation of phyla.</title>
        <authorList>
            <person name="Brown C.T."/>
            <person name="Hug L.A."/>
            <person name="Thomas B.C."/>
            <person name="Sharon I."/>
            <person name="Castelle C.J."/>
            <person name="Singh A."/>
            <person name="Wilkins M.J."/>
            <person name="Williams K.H."/>
            <person name="Banfield J.F."/>
        </authorList>
    </citation>
    <scope>NUCLEOTIDE SEQUENCE [LARGE SCALE GENOMIC DNA]</scope>
</reference>
<feature type="transmembrane region" description="Helical" evidence="1">
    <location>
        <begin position="9"/>
        <end position="32"/>
    </location>
</feature>
<gene>
    <name evidence="2" type="ORF">UV59_C0052G0007</name>
</gene>
<dbReference type="EMBL" id="LCFB01000052">
    <property type="protein sequence ID" value="KKS82922.1"/>
    <property type="molecule type" value="Genomic_DNA"/>
</dbReference>
<comment type="caution">
    <text evidence="2">The sequence shown here is derived from an EMBL/GenBank/DDBJ whole genome shotgun (WGS) entry which is preliminary data.</text>
</comment>
<evidence type="ECO:0000256" key="1">
    <source>
        <dbReference type="SAM" id="Phobius"/>
    </source>
</evidence>
<keyword evidence="1" id="KW-1133">Transmembrane helix</keyword>
<organism evidence="2 3">
    <name type="scientific">Candidatus Gottesmanbacteria bacterium GW2011_GWA1_43_11</name>
    <dbReference type="NCBI Taxonomy" id="1618436"/>
    <lineage>
        <taxon>Bacteria</taxon>
        <taxon>Candidatus Gottesmaniibacteriota</taxon>
    </lineage>
</organism>
<dbReference type="AlphaFoldDB" id="A0A0G1CBJ6"/>
<keyword evidence="1" id="KW-0812">Transmembrane</keyword>
<proteinExistence type="predicted"/>
<accession>A0A0G1CBJ6</accession>
<keyword evidence="1" id="KW-0472">Membrane</keyword>